<feature type="compositionally biased region" description="Polar residues" evidence="9">
    <location>
        <begin position="1171"/>
        <end position="1182"/>
    </location>
</feature>
<feature type="transmembrane region" description="Helical" evidence="8">
    <location>
        <begin position="506"/>
        <end position="524"/>
    </location>
</feature>
<sequence>MVDRFRRIWSDWMSPSASDENLAASESSPFASPESMLTFSDASTPDALSSQTDLLNENVKLLDPEPPPRFVQTDQMPRSNRIAAAAVLNGSVSDQPRRKEVTINMGSPSSSCTVVAAPSAADATCGTSRSNGAGPAGRKNSNFPRQGPTNMYFADGIRQIDYVLAYDDTHENDEEDTASVAGDEVAIEKSNTTQNTYTDGFTTRKLRERRSDKRQTFEENLEKLGLQLERYESGTMTGVKFVLIHAPFGVLCKQAELLKIKMPVYLNDAKKNSGNLMDGLINKFLQRFKFLEFGEDVQKRMESKDYFTQPFVEQHLDCFVNHENRQQFFPRTERSRMVYDFLIRTRYDSADSDKFRAGIERLIANSTYLAAYPLHDEIDYNGQPDLVTCSDRQLLYECWVKGHNFYKYQPLHLIQRYFGTKIGLYFAWLGFYTRFLYFISLIGVLCVVFGVTSMSSDTPSNDICATDGAGERILICPSCDTWCDFAPLNGSCVYAKLTYIFDNTSTIFFAAMMSIWATLFLEGWKRYHAEIAYKWNIHDFETEDEVMRPEFQFRIRKKKVNVATQLEEPYLPVWEKFFRIMGSGMTVLFFLCLVVALVVGVIAYRAIVMQVFYAMEGNSFIQSKALIVTSITAASINLVFILIMNYFYNMLALKLTDWECPRTQTEFENSYTLKVFLFQFINFYSSLFYIAFIKGRLSGVPGNADNNHRITIDGHRLEECDPAGCMFELVVQLIVIMCGKQFYNSFLEICYPIVLGWFRRWHIGFFETKAEKQQRERIQEQKDAVDAAPQTMVTLYERDYALNAPSAHFLFDEYLEMVIQFGFVTLFVAAFPLAPLFALLNNVLEIRLDAYKFIVTARKPIPSNARNIGVWMTILDILSNLAVICNAFVIAFTSDFIPKLYYYFTRYTMHGYVDFSLSAFDARGLHPHNSAYPNTTVCYFRDFRKPPCSLTGFMHDEKPGVDCDDGYGYSTEYWIILAYRLIFVLIFEHVVLSIKSIFSYLIPDVPTKTVIQLQRERFLARQAILQRQENYLSTTRSSPSDELPHFSEDDVLDEIDVTNEPADNESIAVQPYSQYDESDDVPPKELTRIIARMSRSNSVASRTSTTASRGIQTSASTEQLSAPRFRGIISRAGKERQEKGASLEFIMDDETDPNAEPKRNDSLESFHTAFNAGSTNTLTEKK</sequence>
<feature type="region of interest" description="Disordered" evidence="9">
    <location>
        <begin position="1059"/>
        <end position="1182"/>
    </location>
</feature>
<evidence type="ECO:0000256" key="8">
    <source>
        <dbReference type="RuleBase" id="RU280814"/>
    </source>
</evidence>
<dbReference type="PANTHER" id="PTHR12308">
    <property type="entry name" value="ANOCTAMIN"/>
    <property type="match status" value="1"/>
</dbReference>
<dbReference type="InterPro" id="IPR049452">
    <property type="entry name" value="Anoctamin_TM"/>
</dbReference>
<evidence type="ECO:0000256" key="1">
    <source>
        <dbReference type="ARBA" id="ARBA00004651"/>
    </source>
</evidence>
<keyword evidence="7" id="KW-0325">Glycoprotein</keyword>
<feature type="compositionally biased region" description="Polar residues" evidence="9">
    <location>
        <begin position="1110"/>
        <end position="1120"/>
    </location>
</feature>
<dbReference type="GO" id="GO:0005254">
    <property type="term" value="F:chloride channel activity"/>
    <property type="evidence" value="ECO:0007669"/>
    <property type="project" value="TreeGrafter"/>
</dbReference>
<feature type="domain" description="Anoctamin transmembrane" evidence="10">
    <location>
        <begin position="414"/>
        <end position="1016"/>
    </location>
</feature>
<dbReference type="WBParaSite" id="Pan_g9668.t1">
    <property type="protein sequence ID" value="Pan_g9668.t1"/>
    <property type="gene ID" value="Pan_g9668"/>
</dbReference>
<dbReference type="GO" id="GO:0046983">
    <property type="term" value="F:protein dimerization activity"/>
    <property type="evidence" value="ECO:0007669"/>
    <property type="project" value="InterPro"/>
</dbReference>
<keyword evidence="4 8" id="KW-0812">Transmembrane</keyword>
<keyword evidence="5 8" id="KW-1133">Transmembrane helix</keyword>
<evidence type="ECO:0000256" key="2">
    <source>
        <dbReference type="ARBA" id="ARBA00009671"/>
    </source>
</evidence>
<feature type="region of interest" description="Disordered" evidence="9">
    <location>
        <begin position="16"/>
        <end position="36"/>
    </location>
</feature>
<organism evidence="12 13">
    <name type="scientific">Panagrellus redivivus</name>
    <name type="common">Microworm</name>
    <dbReference type="NCBI Taxonomy" id="6233"/>
    <lineage>
        <taxon>Eukaryota</taxon>
        <taxon>Metazoa</taxon>
        <taxon>Ecdysozoa</taxon>
        <taxon>Nematoda</taxon>
        <taxon>Chromadorea</taxon>
        <taxon>Rhabditida</taxon>
        <taxon>Tylenchina</taxon>
        <taxon>Panagrolaimomorpha</taxon>
        <taxon>Panagrolaimoidea</taxon>
        <taxon>Panagrolaimidae</taxon>
        <taxon>Panagrellus</taxon>
    </lineage>
</organism>
<dbReference type="PANTHER" id="PTHR12308:SF84">
    <property type="entry name" value="ANOCTAMIN"/>
    <property type="match status" value="1"/>
</dbReference>
<comment type="similarity">
    <text evidence="2 8">Belongs to the anoctamin family.</text>
</comment>
<feature type="transmembrane region" description="Helical" evidence="8">
    <location>
        <begin position="587"/>
        <end position="613"/>
    </location>
</feature>
<dbReference type="GO" id="GO:0005886">
    <property type="term" value="C:plasma membrane"/>
    <property type="evidence" value="ECO:0007669"/>
    <property type="project" value="UniProtKB-SubCell"/>
</dbReference>
<keyword evidence="6 8" id="KW-0472">Membrane</keyword>
<feature type="compositionally biased region" description="Basic and acidic residues" evidence="9">
    <location>
        <begin position="1132"/>
        <end position="1141"/>
    </location>
</feature>
<feature type="domain" description="Anoctamin dimerisation" evidence="11">
    <location>
        <begin position="152"/>
        <end position="411"/>
    </location>
</feature>
<proteinExistence type="inferred from homology"/>
<evidence type="ECO:0000313" key="13">
    <source>
        <dbReference type="WBParaSite" id="Pan_g9668.t1"/>
    </source>
</evidence>
<dbReference type="Pfam" id="PF04547">
    <property type="entry name" value="Anoctamin"/>
    <property type="match status" value="1"/>
</dbReference>
<reference evidence="12" key="1">
    <citation type="journal article" date="2013" name="Genetics">
        <title>The draft genome and transcriptome of Panagrellus redivivus are shaped by the harsh demands of a free-living lifestyle.</title>
        <authorList>
            <person name="Srinivasan J."/>
            <person name="Dillman A.R."/>
            <person name="Macchietto M.G."/>
            <person name="Heikkinen L."/>
            <person name="Lakso M."/>
            <person name="Fracchia K.M."/>
            <person name="Antoshechkin I."/>
            <person name="Mortazavi A."/>
            <person name="Wong G."/>
            <person name="Sternberg P.W."/>
        </authorList>
    </citation>
    <scope>NUCLEOTIDE SEQUENCE [LARGE SCALE GENOMIC DNA]</scope>
    <source>
        <strain evidence="12">MT8872</strain>
    </source>
</reference>
<evidence type="ECO:0000313" key="12">
    <source>
        <dbReference type="Proteomes" id="UP000492821"/>
    </source>
</evidence>
<keyword evidence="12" id="KW-1185">Reference proteome</keyword>
<feature type="transmembrane region" description="Helical" evidence="8">
    <location>
        <begin position="425"/>
        <end position="451"/>
    </location>
</feature>
<feature type="transmembrane region" description="Helical" evidence="8">
    <location>
        <begin position="671"/>
        <end position="692"/>
    </location>
</feature>
<dbReference type="InterPro" id="IPR032394">
    <property type="entry name" value="Anoct_dimer"/>
</dbReference>
<comment type="caution">
    <text evidence="8">Lacks conserved residue(s) required for the propagation of feature annotation.</text>
</comment>
<evidence type="ECO:0000256" key="7">
    <source>
        <dbReference type="ARBA" id="ARBA00023180"/>
    </source>
</evidence>
<feature type="transmembrane region" description="Helical" evidence="8">
    <location>
        <begin position="818"/>
        <end position="840"/>
    </location>
</feature>
<comment type="subcellular location">
    <subcellularLocation>
        <location evidence="1">Cell membrane</location>
        <topology evidence="1">Multi-pass membrane protein</topology>
    </subcellularLocation>
    <subcellularLocation>
        <location evidence="8">Membrane</location>
        <topology evidence="8">Multi-pass membrane protein</topology>
    </subcellularLocation>
</comment>
<evidence type="ECO:0000256" key="9">
    <source>
        <dbReference type="SAM" id="MobiDB-lite"/>
    </source>
</evidence>
<dbReference type="Proteomes" id="UP000492821">
    <property type="component" value="Unassembled WGS sequence"/>
</dbReference>
<feature type="compositionally biased region" description="Basic and acidic residues" evidence="9">
    <location>
        <begin position="1155"/>
        <end position="1164"/>
    </location>
</feature>
<evidence type="ECO:0000256" key="4">
    <source>
        <dbReference type="ARBA" id="ARBA00022692"/>
    </source>
</evidence>
<feature type="compositionally biased region" description="Low complexity" evidence="9">
    <location>
        <begin position="1094"/>
        <end position="1109"/>
    </location>
</feature>
<reference evidence="13" key="2">
    <citation type="submission" date="2020-10" db="UniProtKB">
        <authorList>
            <consortium name="WormBaseParasite"/>
        </authorList>
    </citation>
    <scope>IDENTIFICATION</scope>
</reference>
<name>A0A7E4WDN2_PANRE</name>
<evidence type="ECO:0000256" key="5">
    <source>
        <dbReference type="ARBA" id="ARBA00022989"/>
    </source>
</evidence>
<feature type="region of interest" description="Disordered" evidence="9">
    <location>
        <begin position="126"/>
        <end position="147"/>
    </location>
</feature>
<evidence type="ECO:0000256" key="6">
    <source>
        <dbReference type="ARBA" id="ARBA00023136"/>
    </source>
</evidence>
<feature type="transmembrane region" description="Helical" evidence="8">
    <location>
        <begin position="868"/>
        <end position="892"/>
    </location>
</feature>
<evidence type="ECO:0000256" key="3">
    <source>
        <dbReference type="ARBA" id="ARBA00022475"/>
    </source>
</evidence>
<feature type="transmembrane region" description="Helical" evidence="8">
    <location>
        <begin position="625"/>
        <end position="648"/>
    </location>
</feature>
<protein>
    <recommendedName>
        <fullName evidence="8">Anoctamin</fullName>
    </recommendedName>
</protein>
<accession>A0A7E4WDN2</accession>
<evidence type="ECO:0000259" key="11">
    <source>
        <dbReference type="Pfam" id="PF16178"/>
    </source>
</evidence>
<feature type="compositionally biased region" description="Low complexity" evidence="9">
    <location>
        <begin position="23"/>
        <end position="35"/>
    </location>
</feature>
<keyword evidence="3" id="KW-1003">Cell membrane</keyword>
<evidence type="ECO:0000259" key="10">
    <source>
        <dbReference type="Pfam" id="PF04547"/>
    </source>
</evidence>
<dbReference type="Pfam" id="PF16178">
    <property type="entry name" value="Anoct_dimer"/>
    <property type="match status" value="1"/>
</dbReference>
<dbReference type="AlphaFoldDB" id="A0A7E4WDN2"/>
<dbReference type="InterPro" id="IPR007632">
    <property type="entry name" value="Anoctamin"/>
</dbReference>